<dbReference type="Proteomes" id="UP000186551">
    <property type="component" value="Unassembled WGS sequence"/>
</dbReference>
<protein>
    <submittedName>
        <fullName evidence="1">Uncharacterized protein</fullName>
    </submittedName>
</protein>
<evidence type="ECO:0000313" key="2">
    <source>
        <dbReference type="Proteomes" id="UP000186551"/>
    </source>
</evidence>
<dbReference type="STRING" id="1797110.A3841_19365"/>
<name>A0A1Q5PE56_9BACT</name>
<dbReference type="RefSeq" id="WP_073852566.1">
    <property type="nucleotide sequence ID" value="NZ_LVWA01000005.1"/>
</dbReference>
<organism evidence="1 2">
    <name type="scientific">Pontibacter flavimaris</name>
    <dbReference type="NCBI Taxonomy" id="1797110"/>
    <lineage>
        <taxon>Bacteria</taxon>
        <taxon>Pseudomonadati</taxon>
        <taxon>Bacteroidota</taxon>
        <taxon>Cytophagia</taxon>
        <taxon>Cytophagales</taxon>
        <taxon>Hymenobacteraceae</taxon>
        <taxon>Pontibacter</taxon>
    </lineage>
</organism>
<accession>A0A1Q5PE56</accession>
<keyword evidence="2" id="KW-1185">Reference proteome</keyword>
<dbReference type="EMBL" id="LVWA01000005">
    <property type="protein sequence ID" value="OKL40463.1"/>
    <property type="molecule type" value="Genomic_DNA"/>
</dbReference>
<reference evidence="1 2" key="1">
    <citation type="submission" date="2016-03" db="EMBL/GenBank/DDBJ databases">
        <title>Genome sequence of Pontibacter sp. nov., of the family cytophagaceae, isolated from marine sediment of the Yellow Sea, China.</title>
        <authorList>
            <person name="Zhang G."/>
            <person name="Zhang R."/>
        </authorList>
    </citation>
    <scope>NUCLEOTIDE SEQUENCE [LARGE SCALE GENOMIC DNA]</scope>
    <source>
        <strain evidence="1 2">S10-8</strain>
    </source>
</reference>
<dbReference type="AlphaFoldDB" id="A0A1Q5PE56"/>
<proteinExistence type="predicted"/>
<evidence type="ECO:0000313" key="1">
    <source>
        <dbReference type="EMBL" id="OKL40463.1"/>
    </source>
</evidence>
<comment type="caution">
    <text evidence="1">The sequence shown here is derived from an EMBL/GenBank/DDBJ whole genome shotgun (WGS) entry which is preliminary data.</text>
</comment>
<sequence>MDHPAQEEGAHGAGHDASINVRLADAATGSLLPALTEAQAIVVAKSQLIGPFRVEKRST</sequence>
<gene>
    <name evidence="1" type="ORF">A3841_19365</name>
</gene>